<keyword evidence="1" id="KW-1133">Transmembrane helix</keyword>
<dbReference type="InterPro" id="IPR014198">
    <property type="entry name" value="Spore_III_AB"/>
</dbReference>
<reference evidence="2" key="2">
    <citation type="submission" date="2021-04" db="EMBL/GenBank/DDBJ databases">
        <authorList>
            <person name="Gilroy R."/>
        </authorList>
    </citation>
    <scope>NUCLEOTIDE SEQUENCE</scope>
    <source>
        <strain evidence="2">CHK195-6426</strain>
    </source>
</reference>
<evidence type="ECO:0000313" key="3">
    <source>
        <dbReference type="Proteomes" id="UP000824265"/>
    </source>
</evidence>
<dbReference type="EMBL" id="DXGH01000062">
    <property type="protein sequence ID" value="HIW82077.1"/>
    <property type="molecule type" value="Genomic_DNA"/>
</dbReference>
<sequence>MLRILGAVMIISGSLGLGLWYRQQFISRLQTLRELEGILELFMSEIRYGKSTLPECCLHLAARLGEPYAQAFRDVFEEMQENTGAGFSEVFCRHMEECLAALPVKKEDGENFLRFISKSSYADEGMQLRTMEMSRELLAGAIERVERENEEKCRLAVGLGAMSGLLLVIVLL</sequence>
<accession>A0A9D1UBU8</accession>
<dbReference type="Proteomes" id="UP000824265">
    <property type="component" value="Unassembled WGS sequence"/>
</dbReference>
<keyword evidence="1" id="KW-0472">Membrane</keyword>
<name>A0A9D1UBU8_9FIRM</name>
<evidence type="ECO:0000256" key="1">
    <source>
        <dbReference type="SAM" id="Phobius"/>
    </source>
</evidence>
<dbReference type="Pfam" id="PF09548">
    <property type="entry name" value="Spore_III_AB"/>
    <property type="match status" value="1"/>
</dbReference>
<gene>
    <name evidence="2" type="ORF">H9742_11290</name>
</gene>
<protein>
    <submittedName>
        <fullName evidence="2">Stage III sporulation protein AB</fullName>
    </submittedName>
</protein>
<proteinExistence type="predicted"/>
<dbReference type="AlphaFoldDB" id="A0A9D1UBU8"/>
<organism evidence="2 3">
    <name type="scientific">Candidatus Acetatifactor stercoripullorum</name>
    <dbReference type="NCBI Taxonomy" id="2838414"/>
    <lineage>
        <taxon>Bacteria</taxon>
        <taxon>Bacillati</taxon>
        <taxon>Bacillota</taxon>
        <taxon>Clostridia</taxon>
        <taxon>Lachnospirales</taxon>
        <taxon>Lachnospiraceae</taxon>
        <taxon>Acetatifactor</taxon>
    </lineage>
</organism>
<feature type="transmembrane region" description="Helical" evidence="1">
    <location>
        <begin position="155"/>
        <end position="171"/>
    </location>
</feature>
<reference evidence="2" key="1">
    <citation type="journal article" date="2021" name="PeerJ">
        <title>Extensive microbial diversity within the chicken gut microbiome revealed by metagenomics and culture.</title>
        <authorList>
            <person name="Gilroy R."/>
            <person name="Ravi A."/>
            <person name="Getino M."/>
            <person name="Pursley I."/>
            <person name="Horton D.L."/>
            <person name="Alikhan N.F."/>
            <person name="Baker D."/>
            <person name="Gharbi K."/>
            <person name="Hall N."/>
            <person name="Watson M."/>
            <person name="Adriaenssens E.M."/>
            <person name="Foster-Nyarko E."/>
            <person name="Jarju S."/>
            <person name="Secka A."/>
            <person name="Antonio M."/>
            <person name="Oren A."/>
            <person name="Chaudhuri R.R."/>
            <person name="La Ragione R."/>
            <person name="Hildebrand F."/>
            <person name="Pallen M.J."/>
        </authorList>
    </citation>
    <scope>NUCLEOTIDE SEQUENCE</scope>
    <source>
        <strain evidence="2">CHK195-6426</strain>
    </source>
</reference>
<keyword evidence="1" id="KW-0812">Transmembrane</keyword>
<evidence type="ECO:0000313" key="2">
    <source>
        <dbReference type="EMBL" id="HIW82077.1"/>
    </source>
</evidence>
<comment type="caution">
    <text evidence="2">The sequence shown here is derived from an EMBL/GenBank/DDBJ whole genome shotgun (WGS) entry which is preliminary data.</text>
</comment>